<protein>
    <recommendedName>
        <fullName evidence="7">Ion transport domain-containing protein</fullName>
    </recommendedName>
</protein>
<dbReference type="PANTHER" id="PTHR35859:SF4">
    <property type="entry name" value="MEMBRANE CHANNEL PROTEIN, PUTATIVE (AFU_ORTHOLOGUE AFUA_6G11300)-RELATED"/>
    <property type="match status" value="1"/>
</dbReference>
<dbReference type="AlphaFoldDB" id="A0A316W6Y0"/>
<dbReference type="Proteomes" id="UP000245783">
    <property type="component" value="Unassembled WGS sequence"/>
</dbReference>
<feature type="domain" description="Calcium channel YVC1-like C-terminal transmembrane" evidence="4">
    <location>
        <begin position="294"/>
        <end position="569"/>
    </location>
</feature>
<feature type="transmembrane region" description="Helical" evidence="2">
    <location>
        <begin position="465"/>
        <end position="486"/>
    </location>
</feature>
<dbReference type="InParanoid" id="A0A316W6Y0"/>
<feature type="domain" description="YVC1 N-terminal linker helical" evidence="3">
    <location>
        <begin position="42"/>
        <end position="255"/>
    </location>
</feature>
<name>A0A316W6Y0_9BASI</name>
<sequence length="715" mass="79217">MPNAASLDTESAPLLAQSDASQPNVEAGHLSPTTALHPTTILALTIRLQKLLNDFITFELSEDRITDNEGIIEPAVVDTFLRASGDLPEAVPFALLRARRNLNRDASSHRSPELSALRALASEVLATRVVARLESDYHAKRDRAAQQAATQAGVEGQPAIPLDEPAAGPYASEQSHLCISKRFVTLEDDGDETLPTSALEEAADQNCVIFLASAPARHCAEALWAGHLVQSYAQDGSVHFVPYHSVESGSFLTHLDPARLAVPRNAYYTSISMHMVLLFLYTMTTLEYNGFDFWEGAFWVFAASYVLEDLVRWIKIRGIDNLSFWLIVDLLTDVVFVTSFFLRVSGWVNHGDHRSELQLSGFRLLACAAPLLWMSLLKWGDGLRYLGVIQIVLLRMLRETAAFFVLLGLTAIGFAQCLFALDAADGRRVDNSISLVANILARAPLGDASWDTFDSEQFGQPYGLIMFYLYVFTQVLLLTNILIAFFGQAYGDVVETADDLFAAYFAQKVVGTIRAPDQYVYLPPFNLVEAFLIAPLEHILSSRSYAALNRAVQSTIYAPALLVIALYESRFDSKQMRRIKLEMLDRVPGLHLGEREGMERVKGTAEDPEISDWDRSAASTSREGVEERAPIVLARTAYKELLGKLPKIRKEDNDEAQEEETKEQRADSSSGAKNLPDDALKLILAELQALRKEVEELKRSTANGLTGAEQVKQED</sequence>
<dbReference type="EMBL" id="KZ819355">
    <property type="protein sequence ID" value="PWN45552.1"/>
    <property type="molecule type" value="Genomic_DNA"/>
</dbReference>
<dbReference type="InterPro" id="IPR056337">
    <property type="entry name" value="LHD_YVC1"/>
</dbReference>
<dbReference type="OrthoDB" id="301415at2759"/>
<organism evidence="5 6">
    <name type="scientific">Ceraceosorus guamensis</name>
    <dbReference type="NCBI Taxonomy" id="1522189"/>
    <lineage>
        <taxon>Eukaryota</taxon>
        <taxon>Fungi</taxon>
        <taxon>Dikarya</taxon>
        <taxon>Basidiomycota</taxon>
        <taxon>Ustilaginomycotina</taxon>
        <taxon>Exobasidiomycetes</taxon>
        <taxon>Ceraceosorales</taxon>
        <taxon>Ceraceosoraceae</taxon>
        <taxon>Ceraceosorus</taxon>
    </lineage>
</organism>
<proteinExistence type="predicted"/>
<feature type="region of interest" description="Disordered" evidence="1">
    <location>
        <begin position="595"/>
        <end position="625"/>
    </location>
</feature>
<gene>
    <name evidence="5" type="ORF">IE81DRAFT_320319</name>
</gene>
<feature type="region of interest" description="Disordered" evidence="1">
    <location>
        <begin position="649"/>
        <end position="676"/>
    </location>
</feature>
<dbReference type="RefSeq" id="XP_025372712.1">
    <property type="nucleotide sequence ID" value="XM_025512987.1"/>
</dbReference>
<keyword evidence="2" id="KW-1133">Transmembrane helix</keyword>
<dbReference type="GeneID" id="37034857"/>
<accession>A0A316W6Y0</accession>
<feature type="transmembrane region" description="Helical" evidence="2">
    <location>
        <begin position="362"/>
        <end position="380"/>
    </location>
</feature>
<reference evidence="5 6" key="1">
    <citation type="journal article" date="2018" name="Mol. Biol. Evol.">
        <title>Broad Genomic Sampling Reveals a Smut Pathogenic Ancestry of the Fungal Clade Ustilaginomycotina.</title>
        <authorList>
            <person name="Kijpornyongpan T."/>
            <person name="Mondo S.J."/>
            <person name="Barry K."/>
            <person name="Sandor L."/>
            <person name="Lee J."/>
            <person name="Lipzen A."/>
            <person name="Pangilinan J."/>
            <person name="LaButti K."/>
            <person name="Hainaut M."/>
            <person name="Henrissat B."/>
            <person name="Grigoriev I.V."/>
            <person name="Spatafora J.W."/>
            <person name="Aime M.C."/>
        </authorList>
    </citation>
    <scope>NUCLEOTIDE SEQUENCE [LARGE SCALE GENOMIC DNA]</scope>
    <source>
        <strain evidence="5 6">MCA 4658</strain>
    </source>
</reference>
<evidence type="ECO:0000259" key="3">
    <source>
        <dbReference type="Pfam" id="PF23190"/>
    </source>
</evidence>
<evidence type="ECO:0000313" key="6">
    <source>
        <dbReference type="Proteomes" id="UP000245783"/>
    </source>
</evidence>
<keyword evidence="6" id="KW-1185">Reference proteome</keyword>
<dbReference type="Pfam" id="PF23190">
    <property type="entry name" value="LHD_TRPY1"/>
    <property type="match status" value="1"/>
</dbReference>
<evidence type="ECO:0000313" key="5">
    <source>
        <dbReference type="EMBL" id="PWN45552.1"/>
    </source>
</evidence>
<evidence type="ECO:0008006" key="7">
    <source>
        <dbReference type="Google" id="ProtNLM"/>
    </source>
</evidence>
<feature type="compositionally biased region" description="Basic and acidic residues" evidence="1">
    <location>
        <begin position="595"/>
        <end position="605"/>
    </location>
</feature>
<keyword evidence="2" id="KW-0812">Transmembrane</keyword>
<dbReference type="InterPro" id="IPR056336">
    <property type="entry name" value="YVC1_C"/>
</dbReference>
<feature type="transmembrane region" description="Helical" evidence="2">
    <location>
        <begin position="322"/>
        <end position="342"/>
    </location>
</feature>
<evidence type="ECO:0000256" key="2">
    <source>
        <dbReference type="SAM" id="Phobius"/>
    </source>
</evidence>
<dbReference type="InterPro" id="IPR052971">
    <property type="entry name" value="TRP_calcium_channel"/>
</dbReference>
<feature type="transmembrane region" description="Helical" evidence="2">
    <location>
        <begin position="401"/>
        <end position="421"/>
    </location>
</feature>
<evidence type="ECO:0000259" key="4">
    <source>
        <dbReference type="Pfam" id="PF23317"/>
    </source>
</evidence>
<evidence type="ECO:0000256" key="1">
    <source>
        <dbReference type="SAM" id="MobiDB-lite"/>
    </source>
</evidence>
<keyword evidence="2" id="KW-0472">Membrane</keyword>
<dbReference type="PANTHER" id="PTHR35859">
    <property type="entry name" value="NONSELECTIVE CATION CHANNEL PROTEIN"/>
    <property type="match status" value="1"/>
</dbReference>
<dbReference type="STRING" id="1522189.A0A316W6Y0"/>
<dbReference type="Pfam" id="PF23317">
    <property type="entry name" value="YVC1_C"/>
    <property type="match status" value="1"/>
</dbReference>